<evidence type="ECO:0000256" key="2">
    <source>
        <dbReference type="PROSITE-ProRule" id="PRU00176"/>
    </source>
</evidence>
<dbReference type="InterPro" id="IPR035979">
    <property type="entry name" value="RBD_domain_sf"/>
</dbReference>
<dbReference type="Pfam" id="PF00076">
    <property type="entry name" value="RRM_1"/>
    <property type="match status" value="1"/>
</dbReference>
<keyword evidence="1 2" id="KW-0694">RNA-binding</keyword>
<dbReference type="InParanoid" id="A0A6J3CDC1"/>
<evidence type="ECO:0000313" key="6">
    <source>
        <dbReference type="RefSeq" id="XP_031770391.2"/>
    </source>
</evidence>
<protein>
    <submittedName>
        <fullName evidence="6">Nucleolin-like</fullName>
    </submittedName>
</protein>
<proteinExistence type="predicted"/>
<dbReference type="AlphaFoldDB" id="A0A6J3CDC1"/>
<dbReference type="InterPro" id="IPR000504">
    <property type="entry name" value="RRM_dom"/>
</dbReference>
<dbReference type="Proteomes" id="UP001652740">
    <property type="component" value="Unplaced"/>
</dbReference>
<dbReference type="KEGG" id="gmw:113523143"/>
<evidence type="ECO:0000256" key="1">
    <source>
        <dbReference type="ARBA" id="ARBA00022884"/>
    </source>
</evidence>
<evidence type="ECO:0000313" key="5">
    <source>
        <dbReference type="Proteomes" id="UP001652740"/>
    </source>
</evidence>
<evidence type="ECO:0000256" key="3">
    <source>
        <dbReference type="SAM" id="MobiDB-lite"/>
    </source>
</evidence>
<dbReference type="Gene3D" id="3.30.70.330">
    <property type="match status" value="1"/>
</dbReference>
<dbReference type="InterPro" id="IPR012677">
    <property type="entry name" value="Nucleotide-bd_a/b_plait_sf"/>
</dbReference>
<dbReference type="PROSITE" id="PS50102">
    <property type="entry name" value="RRM"/>
    <property type="match status" value="1"/>
</dbReference>
<dbReference type="SMART" id="SM00360">
    <property type="entry name" value="RRM"/>
    <property type="match status" value="1"/>
</dbReference>
<dbReference type="SUPFAM" id="SSF54928">
    <property type="entry name" value="RNA-binding domain, RBD"/>
    <property type="match status" value="1"/>
</dbReference>
<feature type="compositionally biased region" description="Basic residues" evidence="3">
    <location>
        <begin position="318"/>
        <end position="331"/>
    </location>
</feature>
<organism evidence="5 6">
    <name type="scientific">Galleria mellonella</name>
    <name type="common">Greater wax moth</name>
    <dbReference type="NCBI Taxonomy" id="7137"/>
    <lineage>
        <taxon>Eukaryota</taxon>
        <taxon>Metazoa</taxon>
        <taxon>Ecdysozoa</taxon>
        <taxon>Arthropoda</taxon>
        <taxon>Hexapoda</taxon>
        <taxon>Insecta</taxon>
        <taxon>Pterygota</taxon>
        <taxon>Neoptera</taxon>
        <taxon>Endopterygota</taxon>
        <taxon>Lepidoptera</taxon>
        <taxon>Glossata</taxon>
        <taxon>Ditrysia</taxon>
        <taxon>Pyraloidea</taxon>
        <taxon>Pyralidae</taxon>
        <taxon>Galleriinae</taxon>
        <taxon>Galleria</taxon>
    </lineage>
</organism>
<dbReference type="GO" id="GO:0003723">
    <property type="term" value="F:RNA binding"/>
    <property type="evidence" value="ECO:0007669"/>
    <property type="project" value="UniProtKB-UniRule"/>
</dbReference>
<dbReference type="GeneID" id="113523143"/>
<gene>
    <name evidence="6" type="primary">LOC113523143</name>
</gene>
<feature type="domain" description="RRM" evidence="4">
    <location>
        <begin position="208"/>
        <end position="285"/>
    </location>
</feature>
<accession>A0A6J3CDC1</accession>
<sequence>MVKNISAEKLKTVNSVPKILKKHKHKKKTKISISELGNVEKESQEMSVEKTKQHAAVQKTAVSKTMLEGMSEEEIGNKYPILTDMELVQRFLSVPMNNNQKGRVRQVLRDKLKDTSDSLLPDVIYDKIQLILKSSENLTDTDLRKIRILYNMLKTAVQNHKKEEKVKKVDKVIVEKKLLKDEKDSEKLDTSKEKKQQLVKKVKGKKRYVVFLGNLPLDIDKEKIMKHFSEVSDHIVDVRIPKLAEGKKSAIAYVELKNEPTYELALSKHHSMLGTKRINVLYTAQKNGKITKAEAKSKSAKLLALQKSGKLIGSMPLNRKRSHRRTKMKQARAKEMQNQ</sequence>
<dbReference type="RefSeq" id="XP_031770391.2">
    <property type="nucleotide sequence ID" value="XM_031914531.2"/>
</dbReference>
<name>A0A6J3CDC1_GALME</name>
<feature type="region of interest" description="Disordered" evidence="3">
    <location>
        <begin position="311"/>
        <end position="339"/>
    </location>
</feature>
<evidence type="ECO:0000259" key="4">
    <source>
        <dbReference type="PROSITE" id="PS50102"/>
    </source>
</evidence>
<keyword evidence="5" id="KW-1185">Reference proteome</keyword>
<reference evidence="6" key="1">
    <citation type="submission" date="2025-08" db="UniProtKB">
        <authorList>
            <consortium name="RefSeq"/>
        </authorList>
    </citation>
    <scope>IDENTIFICATION</scope>
    <source>
        <tissue evidence="6">Whole larvae</tissue>
    </source>
</reference>